<dbReference type="Proteomes" id="UP000309997">
    <property type="component" value="Unassembled WGS sequence"/>
</dbReference>
<dbReference type="EMBL" id="RCHU02000008">
    <property type="protein sequence ID" value="KAL3582975.1"/>
    <property type="molecule type" value="Genomic_DNA"/>
</dbReference>
<name>A0ACC4BX53_POPAL</name>
<gene>
    <name evidence="1" type="ORF">D5086_017307</name>
</gene>
<organism evidence="1 2">
    <name type="scientific">Populus alba</name>
    <name type="common">White poplar</name>
    <dbReference type="NCBI Taxonomy" id="43335"/>
    <lineage>
        <taxon>Eukaryota</taxon>
        <taxon>Viridiplantae</taxon>
        <taxon>Streptophyta</taxon>
        <taxon>Embryophyta</taxon>
        <taxon>Tracheophyta</taxon>
        <taxon>Spermatophyta</taxon>
        <taxon>Magnoliopsida</taxon>
        <taxon>eudicotyledons</taxon>
        <taxon>Gunneridae</taxon>
        <taxon>Pentapetalae</taxon>
        <taxon>rosids</taxon>
        <taxon>fabids</taxon>
        <taxon>Malpighiales</taxon>
        <taxon>Salicaceae</taxon>
        <taxon>Saliceae</taxon>
        <taxon>Populus</taxon>
    </lineage>
</organism>
<proteinExistence type="predicted"/>
<accession>A0ACC4BX53</accession>
<evidence type="ECO:0000313" key="1">
    <source>
        <dbReference type="EMBL" id="KAL3582975.1"/>
    </source>
</evidence>
<evidence type="ECO:0000313" key="2">
    <source>
        <dbReference type="Proteomes" id="UP000309997"/>
    </source>
</evidence>
<protein>
    <submittedName>
        <fullName evidence="1">Uncharacterized protein</fullName>
    </submittedName>
</protein>
<comment type="caution">
    <text evidence="1">The sequence shown here is derived from an EMBL/GenBank/DDBJ whole genome shotgun (WGS) entry which is preliminary data.</text>
</comment>
<sequence length="541" mass="62054">MAEEDNQSIHNENNENNENNRARTLKDHMNPIRTSAPSCIVFPPDASHFNFKPDKAKTWLQNIRSGSIRAWDEMQQQFLKKFFPSHRTNSFKRQITTFTQKPGETFYKCWDRYKDLLNTCPHHGFERWRLVSQFYEGLTPKDRQMVELMCNGTFEDKDPDEAMEYLDLLAENAQNWDTTGTCEAPGKTQPHTSNGGMYNLREDHDLQAKFTSLAKKVEALELKKSVFRRKVSFHLNHNKIPKGNTIQVQVVSGNQHMDQVKSVTTLRSGKVIEKPTLEHCEKDEESISEGKEGVEPEHCKEKADSPPALPFPHAMTKQRKVNHNSDIFETFKQVKINIPLLDAIKQVPSYAKFLKDLCTVKRKLNVKKKAFLAEQVSAILQNDNALKYKDPGCPTISCFIGEHKIDRALLDLGASVNLLPYSVFQSLNLGELKPTAVTLLLADRSVKVPRGIVEDVNGVMKLSFGNMTLEMNVFNIYKQPGDNNDLQEVDFIEKLIYDQFENSSSETEFNESEDLQMVYFQEKSKANSWRPKIEELPTTIN</sequence>
<keyword evidence="2" id="KW-1185">Reference proteome</keyword>
<reference evidence="1 2" key="1">
    <citation type="journal article" date="2024" name="Plant Biotechnol. J.">
        <title>Genome and CRISPR/Cas9 system of a widespread forest tree (Populus alba) in the world.</title>
        <authorList>
            <person name="Liu Y.J."/>
            <person name="Jiang P.F."/>
            <person name="Han X.M."/>
            <person name="Li X.Y."/>
            <person name="Wang H.M."/>
            <person name="Wang Y.J."/>
            <person name="Wang X.X."/>
            <person name="Zeng Q.Y."/>
        </authorList>
    </citation>
    <scope>NUCLEOTIDE SEQUENCE [LARGE SCALE GENOMIC DNA]</scope>
    <source>
        <strain evidence="2">cv. PAL-ZL1</strain>
    </source>
</reference>